<keyword evidence="1" id="KW-0812">Transmembrane</keyword>
<keyword evidence="1" id="KW-1133">Transmembrane helix</keyword>
<feature type="transmembrane region" description="Helical" evidence="1">
    <location>
        <begin position="107"/>
        <end position="128"/>
    </location>
</feature>
<accession>A0A316AD11</accession>
<name>A0A316AD11_9ACTN</name>
<dbReference type="EMBL" id="QGDQ01000005">
    <property type="protein sequence ID" value="PWJ54860.1"/>
    <property type="molecule type" value="Genomic_DNA"/>
</dbReference>
<keyword evidence="3" id="KW-1185">Reference proteome</keyword>
<dbReference type="RefSeq" id="WP_109773374.1">
    <property type="nucleotide sequence ID" value="NZ_QGDQ01000005.1"/>
</dbReference>
<keyword evidence="1" id="KW-0472">Membrane</keyword>
<sequence length="214" mass="21724">MPLQPYAASPARRARQLTADVAVLLWAVACAVTGVVVHGAVVALADPARSLAQGAGGLRDQLGGAADAAGKVPLVGDRLSAPLDGASGSADDLATAGLDLATTIGHLAAVLGLAVAVLPVLLVVALWLPARWRFARRAGAARAWLDDATATPGPTARSRTELLAWRALVNQPLGTLASVSSDPLADLRGGDPRITAALAALERRSLGLPPYPRP</sequence>
<feature type="transmembrane region" description="Helical" evidence="1">
    <location>
        <begin position="21"/>
        <end position="45"/>
    </location>
</feature>
<dbReference type="AlphaFoldDB" id="A0A316AD11"/>
<dbReference type="OrthoDB" id="5198533at2"/>
<gene>
    <name evidence="2" type="ORF">BXY45_10566</name>
</gene>
<dbReference type="Proteomes" id="UP000245469">
    <property type="component" value="Unassembled WGS sequence"/>
</dbReference>
<evidence type="ECO:0008006" key="4">
    <source>
        <dbReference type="Google" id="ProtNLM"/>
    </source>
</evidence>
<comment type="caution">
    <text evidence="2">The sequence shown here is derived from an EMBL/GenBank/DDBJ whole genome shotgun (WGS) entry which is preliminary data.</text>
</comment>
<reference evidence="2 3" key="1">
    <citation type="submission" date="2018-03" db="EMBL/GenBank/DDBJ databases">
        <title>Genomic Encyclopedia of Archaeal and Bacterial Type Strains, Phase II (KMG-II): from individual species to whole genera.</title>
        <authorList>
            <person name="Goeker M."/>
        </authorList>
    </citation>
    <scope>NUCLEOTIDE SEQUENCE [LARGE SCALE GENOMIC DNA]</scope>
    <source>
        <strain evidence="2 3">DSM 44889</strain>
    </source>
</reference>
<evidence type="ECO:0000256" key="1">
    <source>
        <dbReference type="SAM" id="Phobius"/>
    </source>
</evidence>
<organism evidence="2 3">
    <name type="scientific">Quadrisphaera granulorum</name>
    <dbReference type="NCBI Taxonomy" id="317664"/>
    <lineage>
        <taxon>Bacteria</taxon>
        <taxon>Bacillati</taxon>
        <taxon>Actinomycetota</taxon>
        <taxon>Actinomycetes</taxon>
        <taxon>Kineosporiales</taxon>
        <taxon>Kineosporiaceae</taxon>
        <taxon>Quadrisphaera</taxon>
    </lineage>
</organism>
<evidence type="ECO:0000313" key="2">
    <source>
        <dbReference type="EMBL" id="PWJ54860.1"/>
    </source>
</evidence>
<proteinExistence type="predicted"/>
<protein>
    <recommendedName>
        <fullName evidence="4">Transmembrane protein</fullName>
    </recommendedName>
</protein>
<evidence type="ECO:0000313" key="3">
    <source>
        <dbReference type="Proteomes" id="UP000245469"/>
    </source>
</evidence>